<evidence type="ECO:0000256" key="7">
    <source>
        <dbReference type="SAM" id="Phobius"/>
    </source>
</evidence>
<evidence type="ECO:0000256" key="5">
    <source>
        <dbReference type="ARBA" id="ARBA00022989"/>
    </source>
</evidence>
<dbReference type="Proteomes" id="UP001067708">
    <property type="component" value="Unassembled WGS sequence"/>
</dbReference>
<dbReference type="InterPro" id="IPR051539">
    <property type="entry name" value="T4SS-coupling_protein"/>
</dbReference>
<name>A0ABT4I2Y6_9BACL</name>
<dbReference type="CDD" id="cd01127">
    <property type="entry name" value="TrwB_TraG_TraD_VirD4"/>
    <property type="match status" value="1"/>
</dbReference>
<comment type="caution">
    <text evidence="8">The sequence shown here is derived from an EMBL/GenBank/DDBJ whole genome shotgun (WGS) entry which is preliminary data.</text>
</comment>
<comment type="similarity">
    <text evidence="2">Belongs to the VirD4/TraG family.</text>
</comment>
<gene>
    <name evidence="8" type="ORF">O0535_22145</name>
</gene>
<evidence type="ECO:0000313" key="9">
    <source>
        <dbReference type="Proteomes" id="UP001067708"/>
    </source>
</evidence>
<dbReference type="SUPFAM" id="SSF52540">
    <property type="entry name" value="P-loop containing nucleoside triphosphate hydrolases"/>
    <property type="match status" value="1"/>
</dbReference>
<organism evidence="8 9">
    <name type="scientific">Brevibacillus halotolerans</name>
    <dbReference type="NCBI Taxonomy" id="1507437"/>
    <lineage>
        <taxon>Bacteria</taxon>
        <taxon>Bacillati</taxon>
        <taxon>Bacillota</taxon>
        <taxon>Bacilli</taxon>
        <taxon>Bacillales</taxon>
        <taxon>Paenibacillaceae</taxon>
        <taxon>Brevibacillus</taxon>
    </lineage>
</organism>
<dbReference type="Gene3D" id="3.40.50.300">
    <property type="entry name" value="P-loop containing nucleotide triphosphate hydrolases"/>
    <property type="match status" value="2"/>
</dbReference>
<evidence type="ECO:0000256" key="3">
    <source>
        <dbReference type="ARBA" id="ARBA00022475"/>
    </source>
</evidence>
<dbReference type="EMBL" id="JAPTNG010000023">
    <property type="protein sequence ID" value="MCZ0833412.1"/>
    <property type="molecule type" value="Genomic_DNA"/>
</dbReference>
<keyword evidence="3" id="KW-1003">Cell membrane</keyword>
<evidence type="ECO:0000256" key="1">
    <source>
        <dbReference type="ARBA" id="ARBA00004651"/>
    </source>
</evidence>
<feature type="transmembrane region" description="Helical" evidence="7">
    <location>
        <begin position="6"/>
        <end position="29"/>
    </location>
</feature>
<dbReference type="Pfam" id="PF02534">
    <property type="entry name" value="T4SS-DNA_transf"/>
    <property type="match status" value="1"/>
</dbReference>
<proteinExistence type="inferred from homology"/>
<keyword evidence="9" id="KW-1185">Reference proteome</keyword>
<dbReference type="PANTHER" id="PTHR37937">
    <property type="entry name" value="CONJUGATIVE TRANSFER: DNA TRANSPORT"/>
    <property type="match status" value="1"/>
</dbReference>
<keyword evidence="4 7" id="KW-0812">Transmembrane</keyword>
<protein>
    <submittedName>
        <fullName evidence="8">Type IV secretory system conjugative DNA transfer family protein</fullName>
    </submittedName>
</protein>
<evidence type="ECO:0000313" key="8">
    <source>
        <dbReference type="EMBL" id="MCZ0833412.1"/>
    </source>
</evidence>
<accession>A0ABT4I2Y6</accession>
<dbReference type="NCBIfam" id="NF045973">
    <property type="entry name" value="conju_CD1115"/>
    <property type="match status" value="1"/>
</dbReference>
<dbReference type="InterPro" id="IPR003688">
    <property type="entry name" value="TraG/VirD4"/>
</dbReference>
<keyword evidence="5 7" id="KW-1133">Transmembrane helix</keyword>
<evidence type="ECO:0000256" key="6">
    <source>
        <dbReference type="ARBA" id="ARBA00023136"/>
    </source>
</evidence>
<keyword evidence="6 7" id="KW-0472">Membrane</keyword>
<dbReference type="PANTHER" id="PTHR37937:SF1">
    <property type="entry name" value="CONJUGATIVE TRANSFER: DNA TRANSPORT"/>
    <property type="match status" value="1"/>
</dbReference>
<dbReference type="RefSeq" id="WP_258418358.1">
    <property type="nucleotide sequence ID" value="NZ_JAPTNG010000023.1"/>
</dbReference>
<comment type="subcellular location">
    <subcellularLocation>
        <location evidence="1">Cell membrane</location>
        <topology evidence="1">Multi-pass membrane protein</topology>
    </subcellularLocation>
</comment>
<evidence type="ECO:0000256" key="4">
    <source>
        <dbReference type="ARBA" id="ARBA00022692"/>
    </source>
</evidence>
<reference evidence="8" key="1">
    <citation type="submission" date="2022-09" db="EMBL/GenBank/DDBJ databases">
        <title>Genome analysis and characterization of larvicidal activity of Brevibacillus strains.</title>
        <authorList>
            <person name="Patrusheva E.V."/>
            <person name="Izotova A.O."/>
            <person name="Toshchakov S.V."/>
            <person name="Sineoky S.P."/>
        </authorList>
    </citation>
    <scope>NUCLEOTIDE SEQUENCE</scope>
    <source>
        <strain evidence="8">VKPM_B-13244</strain>
    </source>
</reference>
<sequence>MKFRYIAMGIVLLLDIFLVPWLFQIPFLLSRFGKEFPYHLIDLIVKQPFYAITQIFENNLIRHLWLWTQLIVLGVILWIQFKGTELEAFKSTGANTKPTAAGNGQFGTSRWQTQKEIERTTTVWYTNKPLERAGTVLGMSEKKSGICKVYLDTDDTHKLVIGTTRSGKSRSLVLPTIWEIAHAGESMLLTDPKGELYAKTNNYLRDKGYDVVLLDFRGPGRGNHWNPMELVIKAVEKDDFALASEAAWDIASMVTKRSSNGEQIWADGQESTIASLILAIAMESPIREAKHITSVYHTLTELGEPVLDDDGEMIVPLIEYLRSLPTDHLARTAFGTARLAPNRTRGSFFTGAAAAFRLFADPSIAYLTSSQDHDLADIGRRKTAVFLAIPDEKKTRHVLASLYVDQTYLSLVQLANQNKSRLPVRVHMLLDEFGNMPTISGFDNKITVSAGRGILYNLFVQDLNQLKTLYGDYSKTITGNCHTWIYLLSTDPDTLKVLSEKTGRYTVSTESTSASIQLRSDSNSYSRSNSVTGRPLLMPDEIGRWEREKGLILRARHYPAILPLPDISKWPANSVFIEEEDYEGRKIKSVPIWIPGRPILNDESLRDKRKKKVNVFHEELEEDLV</sequence>
<evidence type="ECO:0000256" key="2">
    <source>
        <dbReference type="ARBA" id="ARBA00008806"/>
    </source>
</evidence>
<dbReference type="InterPro" id="IPR027417">
    <property type="entry name" value="P-loop_NTPase"/>
</dbReference>